<dbReference type="AlphaFoldDB" id="A0A212LW44"/>
<accession>A0A212LW44</accession>
<evidence type="ECO:0000256" key="1">
    <source>
        <dbReference type="ARBA" id="ARBA00022980"/>
    </source>
</evidence>
<gene>
    <name evidence="3" type="ORF">KL86SPO_40247</name>
</gene>
<keyword evidence="1 3" id="KW-0689">Ribosomal protein</keyword>
<dbReference type="GO" id="GO:0005840">
    <property type="term" value="C:ribosome"/>
    <property type="evidence" value="ECO:0007669"/>
    <property type="project" value="UniProtKB-KW"/>
</dbReference>
<evidence type="ECO:0000313" key="3">
    <source>
        <dbReference type="EMBL" id="SCM81763.1"/>
    </source>
</evidence>
<keyword evidence="2" id="KW-0687">Ribonucleoprotein</keyword>
<proteinExistence type="predicted"/>
<dbReference type="GO" id="GO:1990904">
    <property type="term" value="C:ribonucleoprotein complex"/>
    <property type="evidence" value="ECO:0007669"/>
    <property type="project" value="UniProtKB-KW"/>
</dbReference>
<dbReference type="EMBL" id="FMJE01000004">
    <property type="protein sequence ID" value="SCM81763.1"/>
    <property type="molecule type" value="Genomic_DNA"/>
</dbReference>
<reference evidence="3" key="1">
    <citation type="submission" date="2016-08" db="EMBL/GenBank/DDBJ databases">
        <authorList>
            <person name="Seilhamer J.J."/>
        </authorList>
    </citation>
    <scope>NUCLEOTIDE SEQUENCE</scope>
    <source>
        <strain evidence="3">86</strain>
    </source>
</reference>
<organism evidence="3">
    <name type="scientific">uncultured Sporomusa sp</name>
    <dbReference type="NCBI Taxonomy" id="307249"/>
    <lineage>
        <taxon>Bacteria</taxon>
        <taxon>Bacillati</taxon>
        <taxon>Bacillota</taxon>
        <taxon>Negativicutes</taxon>
        <taxon>Selenomonadales</taxon>
        <taxon>Sporomusaceae</taxon>
        <taxon>Sporomusa</taxon>
        <taxon>environmental samples</taxon>
    </lineage>
</organism>
<name>A0A212LW44_9FIRM</name>
<evidence type="ECO:0000256" key="2">
    <source>
        <dbReference type="ARBA" id="ARBA00023274"/>
    </source>
</evidence>
<dbReference type="InterPro" id="IPR041985">
    <property type="entry name" value="Ribosomal_eL14_KOW"/>
</dbReference>
<dbReference type="InterPro" id="IPR008991">
    <property type="entry name" value="Translation_prot_SH3-like_sf"/>
</dbReference>
<dbReference type="SUPFAM" id="SSF50104">
    <property type="entry name" value="Translation proteins SH3-like domain"/>
    <property type="match status" value="1"/>
</dbReference>
<dbReference type="RefSeq" id="WP_288184683.1">
    <property type="nucleotide sequence ID" value="NZ_LT608335.1"/>
</dbReference>
<sequence length="100" mass="11064">MPDGTIIPGHIVISSAGRDAGHTYMVIGWYKPQTLLVADGRGRKVTSPKKKNVKHVRRLSIANPMTETVTGALTITDENIRQALAQFRRPDKLVKADEEE</sequence>
<dbReference type="CDD" id="cd06088">
    <property type="entry name" value="KOW_RPL14"/>
    <property type="match status" value="1"/>
</dbReference>
<protein>
    <submittedName>
        <fullName evidence="3">LSU ribosomal protein L14E</fullName>
    </submittedName>
</protein>